<accession>A0A388TIG7</accession>
<evidence type="ECO:0000256" key="9">
    <source>
        <dbReference type="ARBA" id="ARBA00023143"/>
    </source>
</evidence>
<comment type="subcellular location">
    <subcellularLocation>
        <location evidence="1">Bacterial flagellum basal body</location>
    </subcellularLocation>
    <subcellularLocation>
        <location evidence="2">Cell membrane</location>
        <topology evidence="2">Peripheral membrane protein</topology>
    </subcellularLocation>
</comment>
<comment type="caution">
    <text evidence="12">The sequence shown here is derived from an EMBL/GenBank/DDBJ whole genome shotgun (WGS) entry which is preliminary data.</text>
</comment>
<reference evidence="12 13" key="1">
    <citation type="journal article" date="2019" name="ISME J.">
        <title>Genome analyses of uncultured TG2/ZB3 bacteria in 'Margulisbacteria' specifically attached to ectosymbiotic spirochetes of protists in the termite gut.</title>
        <authorList>
            <person name="Utami Y.D."/>
            <person name="Kuwahara H."/>
            <person name="Igai K."/>
            <person name="Murakami T."/>
            <person name="Sugaya K."/>
            <person name="Morikawa T."/>
            <person name="Nagura Y."/>
            <person name="Yuki M."/>
            <person name="Deevong P."/>
            <person name="Inoue T."/>
            <person name="Kihara K."/>
            <person name="Lo N."/>
            <person name="Yamada A."/>
            <person name="Ohkuma M."/>
            <person name="Hongoh Y."/>
        </authorList>
    </citation>
    <scope>NUCLEOTIDE SEQUENCE [LARGE SCALE GENOMIC DNA]</scope>
    <source>
        <strain evidence="12">NkOx7-02</strain>
    </source>
</reference>
<feature type="domain" description="Flagellar motor switch protein FliN-like C-terminal" evidence="11">
    <location>
        <begin position="237"/>
        <end position="304"/>
    </location>
</feature>
<dbReference type="InterPro" id="IPR036429">
    <property type="entry name" value="SpoA-like_sf"/>
</dbReference>
<keyword evidence="7" id="KW-0283">Flagellar rotation</keyword>
<evidence type="ECO:0000256" key="5">
    <source>
        <dbReference type="ARBA" id="ARBA00022475"/>
    </source>
</evidence>
<evidence type="ECO:0000256" key="6">
    <source>
        <dbReference type="ARBA" id="ARBA00022500"/>
    </source>
</evidence>
<evidence type="ECO:0000256" key="4">
    <source>
        <dbReference type="ARBA" id="ARBA00021898"/>
    </source>
</evidence>
<evidence type="ECO:0000256" key="1">
    <source>
        <dbReference type="ARBA" id="ARBA00004117"/>
    </source>
</evidence>
<organism evidence="12 13">
    <name type="scientific">Candidatus Termititenax persephonae</name>
    <dbReference type="NCBI Taxonomy" id="2218525"/>
    <lineage>
        <taxon>Bacteria</taxon>
        <taxon>Bacillati</taxon>
        <taxon>Candidatus Margulisiibacteriota</taxon>
        <taxon>Candidatus Termititenacia</taxon>
        <taxon>Candidatus Termititenacales</taxon>
        <taxon>Candidatus Termititenacaceae</taxon>
        <taxon>Candidatus Termititenax</taxon>
    </lineage>
</organism>
<dbReference type="GO" id="GO:0005886">
    <property type="term" value="C:plasma membrane"/>
    <property type="evidence" value="ECO:0007669"/>
    <property type="project" value="UniProtKB-SubCell"/>
</dbReference>
<evidence type="ECO:0000256" key="10">
    <source>
        <dbReference type="SAM" id="MobiDB-lite"/>
    </source>
</evidence>
<keyword evidence="9" id="KW-0975">Bacterial flagellum</keyword>
<evidence type="ECO:0000256" key="7">
    <source>
        <dbReference type="ARBA" id="ARBA00022779"/>
    </source>
</evidence>
<dbReference type="Gene3D" id="2.30.330.10">
    <property type="entry name" value="SpoA-like"/>
    <property type="match status" value="1"/>
</dbReference>
<dbReference type="Proteomes" id="UP000275925">
    <property type="component" value="Unassembled WGS sequence"/>
</dbReference>
<evidence type="ECO:0000259" key="11">
    <source>
        <dbReference type="Pfam" id="PF01052"/>
    </source>
</evidence>
<dbReference type="InterPro" id="IPR028976">
    <property type="entry name" value="CheC-like_sf"/>
</dbReference>
<dbReference type="SUPFAM" id="SSF101801">
    <property type="entry name" value="Surface presentation of antigens (SPOA)"/>
    <property type="match status" value="1"/>
</dbReference>
<sequence>MAVMLKDIRLKPVIGNWYEYKPREHYTNDFETANLNTEQINELLEVHHKWADYFGQLISLNLKISCGAQETSLTKVAYADLARQVPGSSASFEVNAGQYTFTVVLDAALAYALLDRACGGQGWPLKKLNDALTNPEKAALNVLCGELLKSYRAYLLEAFASAAPGEIVAPNLQPELKLKKDDEMLVFANTFYLADNKPASILFIYLEKQLEHLYETYVLQKEMRPRKLTVQLSPHSIGDVKVPVNIRIGTTKITINEIMGMAAGDILQLNEKITDSLVMSVAEQGEFFVKLGSRADNYAVKIIDHKPKNAHGNVPQVTVNTLSRKVEPPAPPAELIEPPAPPELPAAPPPVQDKPVQDKPAEPLPADYDIEVPALEDAPEVLDNEPMTEETLDPEVKYQPPTIDEQSVAYLSDGKVDSEKLEIKDPLLDELADTDTGAADNDEFTWDIDDLK</sequence>
<feature type="compositionally biased region" description="Pro residues" evidence="10">
    <location>
        <begin position="328"/>
        <end position="352"/>
    </location>
</feature>
<feature type="compositionally biased region" description="Acidic residues" evidence="10">
    <location>
        <begin position="379"/>
        <end position="393"/>
    </location>
</feature>
<dbReference type="GO" id="GO:0050918">
    <property type="term" value="P:positive chemotaxis"/>
    <property type="evidence" value="ECO:0007669"/>
    <property type="project" value="TreeGrafter"/>
</dbReference>
<evidence type="ECO:0000256" key="2">
    <source>
        <dbReference type="ARBA" id="ARBA00004202"/>
    </source>
</evidence>
<dbReference type="PANTHER" id="PTHR30034">
    <property type="entry name" value="FLAGELLAR MOTOR SWITCH PROTEIN FLIM"/>
    <property type="match status" value="1"/>
</dbReference>
<protein>
    <recommendedName>
        <fullName evidence="4">Flagellar motor switch protein FliM</fullName>
    </recommendedName>
</protein>
<keyword evidence="6" id="KW-0145">Chemotaxis</keyword>
<gene>
    <name evidence="12" type="primary">fliM</name>
    <name evidence="12" type="ORF">NO2_1112</name>
</gene>
<feature type="region of interest" description="Disordered" evidence="10">
    <location>
        <begin position="325"/>
        <end position="363"/>
    </location>
</feature>
<name>A0A388TIG7_9BACT</name>
<dbReference type="GO" id="GO:0009425">
    <property type="term" value="C:bacterial-type flagellum basal body"/>
    <property type="evidence" value="ECO:0007669"/>
    <property type="project" value="UniProtKB-SubCell"/>
</dbReference>
<comment type="similarity">
    <text evidence="3">Belongs to the FliM family.</text>
</comment>
<dbReference type="InterPro" id="IPR001689">
    <property type="entry name" value="Flag_FliM"/>
</dbReference>
<keyword evidence="12" id="KW-0282">Flagellum</keyword>
<evidence type="ECO:0000256" key="8">
    <source>
        <dbReference type="ARBA" id="ARBA00023136"/>
    </source>
</evidence>
<keyword evidence="5" id="KW-1003">Cell membrane</keyword>
<evidence type="ECO:0000313" key="12">
    <source>
        <dbReference type="EMBL" id="GBR76585.1"/>
    </source>
</evidence>
<dbReference type="EMBL" id="BGZO01000034">
    <property type="protein sequence ID" value="GBR76585.1"/>
    <property type="molecule type" value="Genomic_DNA"/>
</dbReference>
<dbReference type="AlphaFoldDB" id="A0A388TIG7"/>
<keyword evidence="13" id="KW-1185">Reference proteome</keyword>
<dbReference type="PANTHER" id="PTHR30034:SF6">
    <property type="entry name" value="YOP PROTEINS TRANSLOCATION PROTEIN Q"/>
    <property type="match status" value="1"/>
</dbReference>
<dbReference type="GO" id="GO:0071978">
    <property type="term" value="P:bacterial-type flagellum-dependent swarming motility"/>
    <property type="evidence" value="ECO:0007669"/>
    <property type="project" value="TreeGrafter"/>
</dbReference>
<proteinExistence type="inferred from homology"/>
<keyword evidence="8" id="KW-0472">Membrane</keyword>
<evidence type="ECO:0000313" key="13">
    <source>
        <dbReference type="Proteomes" id="UP000275925"/>
    </source>
</evidence>
<dbReference type="Pfam" id="PF01052">
    <property type="entry name" value="FliMN_C"/>
    <property type="match status" value="1"/>
</dbReference>
<dbReference type="InterPro" id="IPR001543">
    <property type="entry name" value="FliN-like_C"/>
</dbReference>
<dbReference type="Pfam" id="PF02154">
    <property type="entry name" value="FliM"/>
    <property type="match status" value="1"/>
</dbReference>
<dbReference type="Gene3D" id="3.40.1550.10">
    <property type="entry name" value="CheC-like"/>
    <property type="match status" value="1"/>
</dbReference>
<keyword evidence="12" id="KW-0969">Cilium</keyword>
<feature type="region of interest" description="Disordered" evidence="10">
    <location>
        <begin position="379"/>
        <end position="402"/>
    </location>
</feature>
<evidence type="ECO:0000256" key="3">
    <source>
        <dbReference type="ARBA" id="ARBA00011049"/>
    </source>
</evidence>
<keyword evidence="12" id="KW-0966">Cell projection</keyword>